<dbReference type="AlphaFoldDB" id="A0A0W8FNI0"/>
<keyword evidence="1 3" id="KW-0560">Oxidoreductase</keyword>
<evidence type="ECO:0000256" key="1">
    <source>
        <dbReference type="ARBA" id="ARBA00023002"/>
    </source>
</evidence>
<protein>
    <submittedName>
        <fullName evidence="3">Cob--com heterodisulfide reductase subunit b</fullName>
        <ecNumber evidence="3">1.8.98.1</ecNumber>
    </submittedName>
</protein>
<dbReference type="InterPro" id="IPR004017">
    <property type="entry name" value="Cys_rich_dom"/>
</dbReference>
<dbReference type="InterPro" id="IPR051278">
    <property type="entry name" value="HdrB/HdrD_reductase"/>
</dbReference>
<dbReference type="Gene3D" id="1.20.1050.140">
    <property type="match status" value="1"/>
</dbReference>
<organism evidence="3">
    <name type="scientific">hydrocarbon metagenome</name>
    <dbReference type="NCBI Taxonomy" id="938273"/>
    <lineage>
        <taxon>unclassified sequences</taxon>
        <taxon>metagenomes</taxon>
        <taxon>ecological metagenomes</taxon>
    </lineage>
</organism>
<dbReference type="EMBL" id="LNQE01000964">
    <property type="protein sequence ID" value="KUG22472.1"/>
    <property type="molecule type" value="Genomic_DNA"/>
</dbReference>
<reference evidence="3" key="1">
    <citation type="journal article" date="2015" name="Proc. Natl. Acad. Sci. U.S.A.">
        <title>Networks of energetic and metabolic interactions define dynamics in microbial communities.</title>
        <authorList>
            <person name="Embree M."/>
            <person name="Liu J.K."/>
            <person name="Al-Bassam M.M."/>
            <person name="Zengler K."/>
        </authorList>
    </citation>
    <scope>NUCLEOTIDE SEQUENCE</scope>
</reference>
<name>A0A0W8FNI0_9ZZZZ</name>
<dbReference type="Pfam" id="PF02754">
    <property type="entry name" value="CCG"/>
    <property type="match status" value="2"/>
</dbReference>
<accession>A0A0W8FNI0</accession>
<evidence type="ECO:0000259" key="2">
    <source>
        <dbReference type="Pfam" id="PF02754"/>
    </source>
</evidence>
<feature type="domain" description="Cysteine-rich" evidence="2">
    <location>
        <begin position="175"/>
        <end position="262"/>
    </location>
</feature>
<dbReference type="GO" id="GO:0051912">
    <property type="term" value="F:CoB--CoM heterodisulfide reductase activity"/>
    <property type="evidence" value="ECO:0007669"/>
    <property type="project" value="UniProtKB-EC"/>
</dbReference>
<feature type="domain" description="Cysteine-rich" evidence="2">
    <location>
        <begin position="31"/>
        <end position="112"/>
    </location>
</feature>
<gene>
    <name evidence="3" type="ORF">ASZ90_007755</name>
</gene>
<proteinExistence type="predicted"/>
<sequence length="310" mass="34277">MEYTGHASQMLARRMPGTFYKAELRRILLKVSYYPGCSLHATGKEYDQSMKAVSRALNIELKEVDDWSCCGASSAHSTNFDLSIALSARNLILAEKDAMDVMVPCAACFNRFKTAEHHLKDDKDLKAKIEGVVGSKYLGGISIRNPIDILYNDIGIDTLTKKVVKPLTGLKPVSYYGCLLLRPPEICQFENYENPFMMDKIMAAMGADVKNWSYKTDCCGGSLAISKTAIVVDMCDKLMKAAHEADANCVATACPLCMANLDMRPSEGKKLPVFYFTELIALAMDLPGSKDTFKSHIFDPQPLLKQLGLI</sequence>
<evidence type="ECO:0000313" key="3">
    <source>
        <dbReference type="EMBL" id="KUG22472.1"/>
    </source>
</evidence>
<comment type="caution">
    <text evidence="3">The sequence shown here is derived from an EMBL/GenBank/DDBJ whole genome shotgun (WGS) entry which is preliminary data.</text>
</comment>
<dbReference type="EC" id="1.8.98.1" evidence="3"/>
<dbReference type="PANTHER" id="PTHR42947:SF1">
    <property type="entry name" value="COB--COM HETERODISULFIDE REDUCTASE SUBUNIT B 1"/>
    <property type="match status" value="1"/>
</dbReference>
<dbReference type="PANTHER" id="PTHR42947">
    <property type="entry name" value="COB--COM HETERODISULFIDE REDUCTASE SUBUNIT B 1"/>
    <property type="match status" value="1"/>
</dbReference>